<name>V4HDX2_9EURY</name>
<proteinExistence type="predicted"/>
<evidence type="ECO:0000259" key="1">
    <source>
        <dbReference type="PROSITE" id="PS51664"/>
    </source>
</evidence>
<protein>
    <recommendedName>
        <fullName evidence="1">YcaO domain-containing protein</fullName>
    </recommendedName>
</protein>
<dbReference type="Gene3D" id="3.30.1330.230">
    <property type="match status" value="1"/>
</dbReference>
<dbReference type="NCBIfam" id="TIGR03604">
    <property type="entry name" value="TOMM_cyclo_SagD"/>
    <property type="match status" value="1"/>
</dbReference>
<dbReference type="STRING" id="1324957.K933_07157"/>
<dbReference type="eggNOG" id="arCOG02882">
    <property type="taxonomic scope" value="Archaea"/>
</dbReference>
<sequence length="563" mass="59273">MDIAIVGPDPAAAALRGAFSDVDVNAMEVTVDQLDGFDFGVVVGTAGDAAFETANDALGSWAAVEVGGVGGRPVEGLHAAVSLFSPDSGCYDCLCDRAAATSADGAEPRGTKSAVRFAGALAGRRVIRQLSGEDLAGTTVEVPGRERGFLPSPGCDCGARPTGFELSYREVDLNDAVARMDRAVDDRLGPVAEVGERESFPVPYYVARTADTTRFSDARCAEFGAGVAADWNSAYAKAIGEALERYCAGVYRASEWRTAPTEGVIDAVPVDRFVRPDDAPTPAADERVAWVDGYDLASGESASLPAAFVHFPPPGETRYKPPITTGLALGNSTVEAALSGLYETVERDASMLAWYSTFDPMTLDVDDERFDALRRRARAEALSVTPLLLTQDVDVPVVGVAVHRDDEWPRFAMGSAASLDAAGAAANALAEALQNWTELRSMGPDAAAEEEGAIAEYAGFPDRAREFLAGGAAVPAAELGGDADGEAELETLLARLGDAGLDAYAARLTTRDVADLGFEAVRVLVPEAQPLFTGEPFFGDRLDSVPESMGFEPRPDRAYHPFP</sequence>
<evidence type="ECO:0000313" key="2">
    <source>
        <dbReference type="EMBL" id="ESP88855.1"/>
    </source>
</evidence>
<dbReference type="Proteomes" id="UP000017840">
    <property type="component" value="Unassembled WGS sequence"/>
</dbReference>
<dbReference type="InterPro" id="IPR027624">
    <property type="entry name" value="TOMM_cyclo_SagD"/>
</dbReference>
<keyword evidence="3" id="KW-1185">Reference proteome</keyword>
<dbReference type="Pfam" id="PF02624">
    <property type="entry name" value="YcaO"/>
    <property type="match status" value="1"/>
</dbReference>
<feature type="domain" description="YcaO" evidence="1">
    <location>
        <begin position="226"/>
        <end position="563"/>
    </location>
</feature>
<reference evidence="2 3" key="1">
    <citation type="journal article" date="2013" name="Genome Announc.">
        <title>Draft Genome Sequence of 'Candidatus Halobonum tyrrellensis' Strain G22, Isolated from the Hypersaline Waters of Lake Tyrrell, Australia.</title>
        <authorList>
            <person name="Ugalde J.A."/>
            <person name="Narasingarao P."/>
            <person name="Kuo S."/>
            <person name="Podell S."/>
            <person name="Allen E.E."/>
        </authorList>
    </citation>
    <scope>NUCLEOTIDE SEQUENCE [LARGE SCALE GENOMIC DNA]</scope>
    <source>
        <strain evidence="2 3">G22</strain>
    </source>
</reference>
<dbReference type="RefSeq" id="WP_023394018.1">
    <property type="nucleotide sequence ID" value="NZ_ASGZ01000023.1"/>
</dbReference>
<dbReference type="EMBL" id="ASGZ01000023">
    <property type="protein sequence ID" value="ESP88855.1"/>
    <property type="molecule type" value="Genomic_DNA"/>
</dbReference>
<accession>V4HDX2</accession>
<comment type="caution">
    <text evidence="2">The sequence shown here is derived from an EMBL/GenBank/DDBJ whole genome shotgun (WGS) entry which is preliminary data.</text>
</comment>
<gene>
    <name evidence="2" type="ORF">K933_07157</name>
</gene>
<organism evidence="2 3">
    <name type="scientific">Candidatus Halobonum tyrrellensis G22</name>
    <dbReference type="NCBI Taxonomy" id="1324957"/>
    <lineage>
        <taxon>Archaea</taxon>
        <taxon>Methanobacteriati</taxon>
        <taxon>Methanobacteriota</taxon>
        <taxon>Stenosarchaea group</taxon>
        <taxon>Halobacteria</taxon>
        <taxon>Halobacteriales</taxon>
        <taxon>Haloferacaceae</taxon>
        <taxon>Candidatus Halobonum</taxon>
    </lineage>
</organism>
<dbReference type="PROSITE" id="PS51664">
    <property type="entry name" value="YCAO"/>
    <property type="match status" value="1"/>
</dbReference>
<dbReference type="AlphaFoldDB" id="V4HDX2"/>
<dbReference type="PANTHER" id="PTHR37809:SF1">
    <property type="entry name" value="RIBOSOMAL PROTEIN S12 METHYLTHIOTRANSFERASE ACCESSORY FACTOR YCAO"/>
    <property type="match status" value="1"/>
</dbReference>
<dbReference type="InterPro" id="IPR003776">
    <property type="entry name" value="YcaO-like_dom"/>
</dbReference>
<evidence type="ECO:0000313" key="3">
    <source>
        <dbReference type="Proteomes" id="UP000017840"/>
    </source>
</evidence>
<dbReference type="PATRIC" id="fig|1324957.4.peg.1447"/>
<dbReference type="OrthoDB" id="7433at2157"/>
<dbReference type="PANTHER" id="PTHR37809">
    <property type="entry name" value="RIBOSOMAL PROTEIN S12 METHYLTHIOTRANSFERASE ACCESSORY FACTOR YCAO"/>
    <property type="match status" value="1"/>
</dbReference>